<evidence type="ECO:0000313" key="2">
    <source>
        <dbReference type="Proteomes" id="UP000807025"/>
    </source>
</evidence>
<dbReference type="AlphaFoldDB" id="A0A9P5ZHI3"/>
<dbReference type="EMBL" id="MU154805">
    <property type="protein sequence ID" value="KAF9487198.1"/>
    <property type="molecule type" value="Genomic_DNA"/>
</dbReference>
<accession>A0A9P5ZHI3</accession>
<name>A0A9P5ZHI3_PLEER</name>
<proteinExistence type="predicted"/>
<dbReference type="Proteomes" id="UP000807025">
    <property type="component" value="Unassembled WGS sequence"/>
</dbReference>
<organism evidence="1 2">
    <name type="scientific">Pleurotus eryngii</name>
    <name type="common">Boletus of the steppes</name>
    <dbReference type="NCBI Taxonomy" id="5323"/>
    <lineage>
        <taxon>Eukaryota</taxon>
        <taxon>Fungi</taxon>
        <taxon>Dikarya</taxon>
        <taxon>Basidiomycota</taxon>
        <taxon>Agaricomycotina</taxon>
        <taxon>Agaricomycetes</taxon>
        <taxon>Agaricomycetidae</taxon>
        <taxon>Agaricales</taxon>
        <taxon>Pleurotineae</taxon>
        <taxon>Pleurotaceae</taxon>
        <taxon>Pleurotus</taxon>
    </lineage>
</organism>
<evidence type="ECO:0000313" key="1">
    <source>
        <dbReference type="EMBL" id="KAF9487198.1"/>
    </source>
</evidence>
<sequence length="149" mass="16445">MWRLHASFGRAFAVASDSCRNQGASTGIGGRRTPFRWMEDLLLLLCHSFLSTMTRHISSRAFLVTTGIRHQNVLQNARGVSGLPFSLLKPCLLRIPCSHFIRQDGNGTIQSVALPAVRGSIALTPSCRHADAERVLRRLDTDCVGQSWS</sequence>
<gene>
    <name evidence="1" type="ORF">BDN71DRAFT_678815</name>
</gene>
<comment type="caution">
    <text evidence="1">The sequence shown here is derived from an EMBL/GenBank/DDBJ whole genome shotgun (WGS) entry which is preliminary data.</text>
</comment>
<reference evidence="1" key="1">
    <citation type="submission" date="2020-11" db="EMBL/GenBank/DDBJ databases">
        <authorList>
            <consortium name="DOE Joint Genome Institute"/>
            <person name="Ahrendt S."/>
            <person name="Riley R."/>
            <person name="Andreopoulos W."/>
            <person name="Labutti K."/>
            <person name="Pangilinan J."/>
            <person name="Ruiz-Duenas F.J."/>
            <person name="Barrasa J.M."/>
            <person name="Sanchez-Garcia M."/>
            <person name="Camarero S."/>
            <person name="Miyauchi S."/>
            <person name="Serrano A."/>
            <person name="Linde D."/>
            <person name="Babiker R."/>
            <person name="Drula E."/>
            <person name="Ayuso-Fernandez I."/>
            <person name="Pacheco R."/>
            <person name="Padilla G."/>
            <person name="Ferreira P."/>
            <person name="Barriuso J."/>
            <person name="Kellner H."/>
            <person name="Castanera R."/>
            <person name="Alfaro M."/>
            <person name="Ramirez L."/>
            <person name="Pisabarro A.G."/>
            <person name="Kuo A."/>
            <person name="Tritt A."/>
            <person name="Lipzen A."/>
            <person name="He G."/>
            <person name="Yan M."/>
            <person name="Ng V."/>
            <person name="Cullen D."/>
            <person name="Martin F."/>
            <person name="Rosso M.-N."/>
            <person name="Henrissat B."/>
            <person name="Hibbett D."/>
            <person name="Martinez A.T."/>
            <person name="Grigoriev I.V."/>
        </authorList>
    </citation>
    <scope>NUCLEOTIDE SEQUENCE</scope>
    <source>
        <strain evidence="1">ATCC 90797</strain>
    </source>
</reference>
<protein>
    <submittedName>
        <fullName evidence="1">Uncharacterized protein</fullName>
    </submittedName>
</protein>
<keyword evidence="2" id="KW-1185">Reference proteome</keyword>